<dbReference type="PROSITE" id="PS00715">
    <property type="entry name" value="SIGMA70_1"/>
    <property type="match status" value="1"/>
</dbReference>
<evidence type="ECO:0000259" key="7">
    <source>
        <dbReference type="PROSITE" id="PS50943"/>
    </source>
</evidence>
<evidence type="ECO:0000256" key="2">
    <source>
        <dbReference type="ARBA" id="ARBA00022969"/>
    </source>
</evidence>
<dbReference type="InterPro" id="IPR013325">
    <property type="entry name" value="RNA_pol_sigma_r2"/>
</dbReference>
<evidence type="ECO:0000256" key="1">
    <source>
        <dbReference type="ARBA" id="ARBA00007788"/>
    </source>
</evidence>
<keyword evidence="2" id="KW-0749">Sporulation</keyword>
<dbReference type="NCBIfam" id="TIGR02937">
    <property type="entry name" value="sigma70-ECF"/>
    <property type="match status" value="1"/>
</dbReference>
<evidence type="ECO:0000256" key="3">
    <source>
        <dbReference type="ARBA" id="ARBA00023015"/>
    </source>
</evidence>
<dbReference type="SUPFAM" id="SSF88659">
    <property type="entry name" value="Sigma3 and sigma4 domains of RNA polymerase sigma factors"/>
    <property type="match status" value="1"/>
</dbReference>
<dbReference type="AlphaFoldDB" id="A0A9D1LM60"/>
<dbReference type="InterPro" id="IPR014284">
    <property type="entry name" value="RNA_pol_sigma-70_dom"/>
</dbReference>
<sequence>MFSSLLLFANSLFFILRIAPGTGSFPKPLSAQEERDALERMAQGDAQARSLLIEHNLRLVAHVVKKYYAAKEDQDDLISIGTIGLIKAISSFDVSKGAKLATYAARCVENEILMHFRSTKRQGCEVSLSDPIDSDKDGNALSLIDVISSDDNMLDEIDLSDRQVKLYRYMAEALDERERDILFMRYGLLGKKALTQREVAEKCGISRSYVSRRR</sequence>
<dbReference type="PIRSF" id="PIRSF000770">
    <property type="entry name" value="RNA_pol_sigma-SigE/K"/>
    <property type="match status" value="1"/>
</dbReference>
<dbReference type="Pfam" id="PF04542">
    <property type="entry name" value="Sigma70_r2"/>
    <property type="match status" value="1"/>
</dbReference>
<dbReference type="GO" id="GO:0006352">
    <property type="term" value="P:DNA-templated transcription initiation"/>
    <property type="evidence" value="ECO:0007669"/>
    <property type="project" value="InterPro"/>
</dbReference>
<dbReference type="Proteomes" id="UP000824073">
    <property type="component" value="Unassembled WGS sequence"/>
</dbReference>
<evidence type="ECO:0000256" key="4">
    <source>
        <dbReference type="ARBA" id="ARBA00023082"/>
    </source>
</evidence>
<dbReference type="InterPro" id="IPR007630">
    <property type="entry name" value="RNA_pol_sigma70_r4"/>
</dbReference>
<reference evidence="8" key="1">
    <citation type="submission" date="2020-10" db="EMBL/GenBank/DDBJ databases">
        <authorList>
            <person name="Gilroy R."/>
        </authorList>
    </citation>
    <scope>NUCLEOTIDE SEQUENCE</scope>
    <source>
        <strain evidence="8">CHK191-8634</strain>
    </source>
</reference>
<dbReference type="PRINTS" id="PR00046">
    <property type="entry name" value="SIGMA70FCT"/>
</dbReference>
<evidence type="ECO:0000256" key="5">
    <source>
        <dbReference type="ARBA" id="ARBA00023125"/>
    </source>
</evidence>
<dbReference type="Gene3D" id="1.10.10.10">
    <property type="entry name" value="Winged helix-like DNA-binding domain superfamily/Winged helix DNA-binding domain"/>
    <property type="match status" value="1"/>
</dbReference>
<dbReference type="InterPro" id="IPR013324">
    <property type="entry name" value="RNA_pol_sigma_r3/r4-like"/>
</dbReference>
<evidence type="ECO:0000313" key="9">
    <source>
        <dbReference type="Proteomes" id="UP000824073"/>
    </source>
</evidence>
<dbReference type="SUPFAM" id="SSF88946">
    <property type="entry name" value="Sigma2 domain of RNA polymerase sigma factors"/>
    <property type="match status" value="1"/>
</dbReference>
<dbReference type="InterPro" id="IPR000943">
    <property type="entry name" value="RNA_pol_sigma70"/>
</dbReference>
<organism evidence="8 9">
    <name type="scientific">Candidatus Ventrousia excrementavium</name>
    <dbReference type="NCBI Taxonomy" id="2840961"/>
    <lineage>
        <taxon>Bacteria</taxon>
        <taxon>Bacillati</taxon>
        <taxon>Bacillota</taxon>
        <taxon>Clostridia</taxon>
        <taxon>Eubacteriales</taxon>
        <taxon>Clostridiaceae</taxon>
        <taxon>Clostridiaceae incertae sedis</taxon>
        <taxon>Candidatus Ventrousia</taxon>
    </lineage>
</organism>
<accession>A0A9D1LM60</accession>
<dbReference type="Gene3D" id="1.20.120.1810">
    <property type="match status" value="1"/>
</dbReference>
<evidence type="ECO:0000313" key="8">
    <source>
        <dbReference type="EMBL" id="HIU44413.1"/>
    </source>
</evidence>
<dbReference type="Pfam" id="PF04545">
    <property type="entry name" value="Sigma70_r4"/>
    <property type="match status" value="1"/>
</dbReference>
<dbReference type="EMBL" id="DVMR01000066">
    <property type="protein sequence ID" value="HIU44413.1"/>
    <property type="molecule type" value="Genomic_DNA"/>
</dbReference>
<comment type="similarity">
    <text evidence="1">Belongs to the sigma-70 factor family.</text>
</comment>
<protein>
    <submittedName>
        <fullName evidence="8">RNA polymerase sporulation sigma factor SigK</fullName>
    </submittedName>
</protein>
<proteinExistence type="inferred from homology"/>
<gene>
    <name evidence="8" type="primary">sigK</name>
    <name evidence="8" type="ORF">IAB67_08975</name>
</gene>
<dbReference type="GO" id="GO:0030435">
    <property type="term" value="P:sporulation resulting in formation of a cellular spore"/>
    <property type="evidence" value="ECO:0007669"/>
    <property type="project" value="UniProtKB-KW"/>
</dbReference>
<dbReference type="GO" id="GO:0003677">
    <property type="term" value="F:DNA binding"/>
    <property type="evidence" value="ECO:0007669"/>
    <property type="project" value="UniProtKB-KW"/>
</dbReference>
<keyword evidence="5" id="KW-0238">DNA-binding</keyword>
<keyword evidence="4" id="KW-0731">Sigma factor</keyword>
<dbReference type="InterPro" id="IPR001387">
    <property type="entry name" value="Cro/C1-type_HTH"/>
</dbReference>
<name>A0A9D1LM60_9CLOT</name>
<dbReference type="InterPro" id="IPR036388">
    <property type="entry name" value="WH-like_DNA-bd_sf"/>
</dbReference>
<evidence type="ECO:0000256" key="6">
    <source>
        <dbReference type="ARBA" id="ARBA00023163"/>
    </source>
</evidence>
<dbReference type="NCBIfam" id="NF004471">
    <property type="entry name" value="PRK05803.1"/>
    <property type="match status" value="1"/>
</dbReference>
<dbReference type="GO" id="GO:0016987">
    <property type="term" value="F:sigma factor activity"/>
    <property type="evidence" value="ECO:0007669"/>
    <property type="project" value="UniProtKB-KW"/>
</dbReference>
<comment type="caution">
    <text evidence="8">The sequence shown here is derived from an EMBL/GenBank/DDBJ whole genome shotgun (WGS) entry which is preliminary data.</text>
</comment>
<dbReference type="PANTHER" id="PTHR30376">
    <property type="entry name" value="SIGMA FACTOR RPOH HEAT SHOCK RELATED"/>
    <property type="match status" value="1"/>
</dbReference>
<feature type="domain" description="HTH cro/C1-type" evidence="7">
    <location>
        <begin position="191"/>
        <end position="212"/>
    </location>
</feature>
<dbReference type="InterPro" id="IPR050813">
    <property type="entry name" value="Sigma-70_Factor"/>
</dbReference>
<dbReference type="PROSITE" id="PS50943">
    <property type="entry name" value="HTH_CROC1"/>
    <property type="match status" value="1"/>
</dbReference>
<dbReference type="InterPro" id="IPR007627">
    <property type="entry name" value="RNA_pol_sigma70_r2"/>
</dbReference>
<reference evidence="8" key="2">
    <citation type="journal article" date="2021" name="PeerJ">
        <title>Extensive microbial diversity within the chicken gut microbiome revealed by metagenomics and culture.</title>
        <authorList>
            <person name="Gilroy R."/>
            <person name="Ravi A."/>
            <person name="Getino M."/>
            <person name="Pursley I."/>
            <person name="Horton D.L."/>
            <person name="Alikhan N.F."/>
            <person name="Baker D."/>
            <person name="Gharbi K."/>
            <person name="Hall N."/>
            <person name="Watson M."/>
            <person name="Adriaenssens E.M."/>
            <person name="Foster-Nyarko E."/>
            <person name="Jarju S."/>
            <person name="Secka A."/>
            <person name="Antonio M."/>
            <person name="Oren A."/>
            <person name="Chaudhuri R.R."/>
            <person name="La Ragione R."/>
            <person name="Hildebrand F."/>
            <person name="Pallen M.J."/>
        </authorList>
    </citation>
    <scope>NUCLEOTIDE SEQUENCE</scope>
    <source>
        <strain evidence="8">CHK191-8634</strain>
    </source>
</reference>
<keyword evidence="6" id="KW-0804">Transcription</keyword>
<dbReference type="PANTHER" id="PTHR30376:SF3">
    <property type="entry name" value="RNA POLYMERASE SIGMA FACTOR RPOH"/>
    <property type="match status" value="1"/>
</dbReference>
<keyword evidence="3" id="KW-0805">Transcription regulation</keyword>